<accession>A0A016UFQ2</accession>
<keyword evidence="2" id="KW-1185">Reference proteome</keyword>
<name>A0A016UFQ2_9BILA</name>
<sequence length="92" mass="10468">MDGHKNINVHVSSILDACLTLREITVLLKKKDGLRVRFLSIAAAESLRDLLDPLTSGMLSPYPSFRFRRDGAVAQSVYLFEKDRTSGYRRNR</sequence>
<evidence type="ECO:0000313" key="1">
    <source>
        <dbReference type="EMBL" id="EYC13687.1"/>
    </source>
</evidence>
<comment type="caution">
    <text evidence="1">The sequence shown here is derived from an EMBL/GenBank/DDBJ whole genome shotgun (WGS) entry which is preliminary data.</text>
</comment>
<dbReference type="AlphaFoldDB" id="A0A016UFQ2"/>
<dbReference type="OrthoDB" id="5865092at2759"/>
<dbReference type="Proteomes" id="UP000024635">
    <property type="component" value="Unassembled WGS sequence"/>
</dbReference>
<dbReference type="EMBL" id="JARK01001379">
    <property type="protein sequence ID" value="EYC13687.1"/>
    <property type="molecule type" value="Genomic_DNA"/>
</dbReference>
<reference evidence="2" key="1">
    <citation type="journal article" date="2015" name="Nat. Genet.">
        <title>The genome and transcriptome of the zoonotic hookworm Ancylostoma ceylanicum identify infection-specific gene families.</title>
        <authorList>
            <person name="Schwarz E.M."/>
            <person name="Hu Y."/>
            <person name="Antoshechkin I."/>
            <person name="Miller M.M."/>
            <person name="Sternberg P.W."/>
            <person name="Aroian R.V."/>
        </authorList>
    </citation>
    <scope>NUCLEOTIDE SEQUENCE</scope>
    <source>
        <strain evidence="2">HY135</strain>
    </source>
</reference>
<evidence type="ECO:0000313" key="2">
    <source>
        <dbReference type="Proteomes" id="UP000024635"/>
    </source>
</evidence>
<gene>
    <name evidence="1" type="primary">Acey_s0043.g866</name>
    <name evidence="1" type="ORF">Y032_0043g866</name>
</gene>
<organism evidence="1 2">
    <name type="scientific">Ancylostoma ceylanicum</name>
    <dbReference type="NCBI Taxonomy" id="53326"/>
    <lineage>
        <taxon>Eukaryota</taxon>
        <taxon>Metazoa</taxon>
        <taxon>Ecdysozoa</taxon>
        <taxon>Nematoda</taxon>
        <taxon>Chromadorea</taxon>
        <taxon>Rhabditida</taxon>
        <taxon>Rhabditina</taxon>
        <taxon>Rhabditomorpha</taxon>
        <taxon>Strongyloidea</taxon>
        <taxon>Ancylostomatidae</taxon>
        <taxon>Ancylostomatinae</taxon>
        <taxon>Ancylostoma</taxon>
    </lineage>
</organism>
<proteinExistence type="predicted"/>
<protein>
    <submittedName>
        <fullName evidence="1">Uncharacterized protein</fullName>
    </submittedName>
</protein>